<gene>
    <name evidence="2" type="ORF">A3I57_03450</name>
</gene>
<accession>A0A1F5DVX8</accession>
<dbReference type="InterPro" id="IPR021139">
    <property type="entry name" value="NYN"/>
</dbReference>
<dbReference type="Pfam" id="PF01936">
    <property type="entry name" value="NYN"/>
    <property type="match status" value="1"/>
</dbReference>
<evidence type="ECO:0000313" key="3">
    <source>
        <dbReference type="Proteomes" id="UP000176364"/>
    </source>
</evidence>
<reference evidence="2 3" key="1">
    <citation type="journal article" date="2016" name="Nat. Commun.">
        <title>Thousands of microbial genomes shed light on interconnected biogeochemical processes in an aquifer system.</title>
        <authorList>
            <person name="Anantharaman K."/>
            <person name="Brown C.T."/>
            <person name="Hug L.A."/>
            <person name="Sharon I."/>
            <person name="Castelle C.J."/>
            <person name="Probst A.J."/>
            <person name="Thomas B.C."/>
            <person name="Singh A."/>
            <person name="Wilkins M.J."/>
            <person name="Karaoz U."/>
            <person name="Brodie E.L."/>
            <person name="Williams K.H."/>
            <person name="Hubbard S.S."/>
            <person name="Banfield J.F."/>
        </authorList>
    </citation>
    <scope>NUCLEOTIDE SEQUENCE [LARGE SCALE GENOMIC DNA]</scope>
</reference>
<name>A0A1F5DVX8_9BACT</name>
<protein>
    <recommendedName>
        <fullName evidence="1">NYN domain-containing protein</fullName>
    </recommendedName>
</protein>
<evidence type="ECO:0000259" key="1">
    <source>
        <dbReference type="Pfam" id="PF01936"/>
    </source>
</evidence>
<dbReference type="AlphaFoldDB" id="A0A1F5DVX8"/>
<dbReference type="GO" id="GO:0004540">
    <property type="term" value="F:RNA nuclease activity"/>
    <property type="evidence" value="ECO:0007669"/>
    <property type="project" value="InterPro"/>
</dbReference>
<dbReference type="EMBL" id="MEZQ01000040">
    <property type="protein sequence ID" value="OGD59166.1"/>
    <property type="molecule type" value="Genomic_DNA"/>
</dbReference>
<organism evidence="2 3">
    <name type="scientific">Candidatus Beckwithbacteria bacterium RIFCSPLOWO2_02_FULL_47_23</name>
    <dbReference type="NCBI Taxonomy" id="1797463"/>
    <lineage>
        <taxon>Bacteria</taxon>
        <taxon>Candidatus Beckwithiibacteriota</taxon>
    </lineage>
</organism>
<dbReference type="InterPro" id="IPR047140">
    <property type="entry name" value="LabA"/>
</dbReference>
<feature type="domain" description="NYN" evidence="1">
    <location>
        <begin position="10"/>
        <end position="170"/>
    </location>
</feature>
<dbReference type="PANTHER" id="PTHR35458:SF8">
    <property type="entry name" value="SLR0650 PROTEIN"/>
    <property type="match status" value="1"/>
</dbReference>
<dbReference type="Proteomes" id="UP000176364">
    <property type="component" value="Unassembled WGS sequence"/>
</dbReference>
<dbReference type="Gene3D" id="3.40.50.1010">
    <property type="entry name" value="5'-nuclease"/>
    <property type="match status" value="1"/>
</dbReference>
<proteinExistence type="predicted"/>
<dbReference type="PANTHER" id="PTHR35458">
    <property type="entry name" value="SLR0755 PROTEIN"/>
    <property type="match status" value="1"/>
</dbReference>
<evidence type="ECO:0000313" key="2">
    <source>
        <dbReference type="EMBL" id="OGD59166.1"/>
    </source>
</evidence>
<comment type="caution">
    <text evidence="2">The sequence shown here is derived from an EMBL/GenBank/DDBJ whole genome shotgun (WGS) entry which is preliminary data.</text>
</comment>
<sequence>MKVMKVKRSVVIIDGSNLYFKLKSLGLKKNTKFNYKDWVQRLTQGTKLVAIYYCVGKIRAKQIDIKARKMMASQQAFVTQLIKAGFIIQYGYLLKSDRKFSEKGVDVQMAVDILRGAYRNEYDQVFLISSDSDLIPAIEEAQAFGKEVVYVGFKHQPSYALLKTCKRSILLDKIDLKDF</sequence>